<proteinExistence type="predicted"/>
<evidence type="ECO:0000313" key="1">
    <source>
        <dbReference type="EMBL" id="DAG00206.1"/>
    </source>
</evidence>
<sequence>MIWVYVILNLWKSATKRMFDRVMKHVDILG</sequence>
<accession>A0A8S5V0F0</accession>
<reference evidence="1" key="1">
    <citation type="journal article" date="2021" name="Proc. Natl. Acad. Sci. U.S.A.">
        <title>A Catalog of Tens of Thousands of Viruses from Human Metagenomes Reveals Hidden Associations with Chronic Diseases.</title>
        <authorList>
            <person name="Tisza M.J."/>
            <person name="Buck C.B."/>
        </authorList>
    </citation>
    <scope>NUCLEOTIDE SEQUENCE</scope>
    <source>
        <strain evidence="1">CtJDl18</strain>
    </source>
</reference>
<organism evidence="1">
    <name type="scientific">Podoviridae sp. ctJDl18</name>
    <dbReference type="NCBI Taxonomy" id="2825242"/>
    <lineage>
        <taxon>Viruses</taxon>
        <taxon>Duplodnaviria</taxon>
        <taxon>Heunggongvirae</taxon>
        <taxon>Uroviricota</taxon>
        <taxon>Caudoviricetes</taxon>
    </lineage>
</organism>
<name>A0A8S5V0F0_9CAUD</name>
<protein>
    <submittedName>
        <fullName evidence="1">Uncharacterized protein</fullName>
    </submittedName>
</protein>
<dbReference type="EMBL" id="BK016178">
    <property type="protein sequence ID" value="DAG00206.1"/>
    <property type="molecule type" value="Genomic_DNA"/>
</dbReference>